<dbReference type="PROSITE" id="PS00211">
    <property type="entry name" value="ABC_TRANSPORTER_1"/>
    <property type="match status" value="1"/>
</dbReference>
<dbReference type="EMBL" id="QGUI02000088">
    <property type="protein sequence ID" value="MFO7192306.1"/>
    <property type="molecule type" value="Genomic_DNA"/>
</dbReference>
<reference evidence="7" key="4">
    <citation type="submission" date="2023-08" db="EMBL/GenBank/DDBJ databases">
        <authorList>
            <person name="Guima S.E.S."/>
            <person name="Martins L.F."/>
            <person name="Silva A.M."/>
            <person name="Setubal J.C."/>
        </authorList>
    </citation>
    <scope>NUCLEOTIDE SEQUENCE</scope>
    <source>
        <strain evidence="7">ZC4RG45</strain>
    </source>
</reference>
<keyword evidence="2" id="KW-0813">Transport</keyword>
<evidence type="ECO:0000256" key="2">
    <source>
        <dbReference type="ARBA" id="ARBA00022448"/>
    </source>
</evidence>
<dbReference type="InterPro" id="IPR027417">
    <property type="entry name" value="P-loop_NTPase"/>
</dbReference>
<reference evidence="7 9" key="3">
    <citation type="journal article" date="2021" name="BMC Genomics">
        <title>Genome-resolved metagenome and metatranscriptome analyses of thermophilic composting reveal key bacterial players and their metabolic interactions.</title>
        <authorList>
            <person name="Braga L.P.P."/>
            <person name="Pereira R.V."/>
            <person name="Martins L.F."/>
            <person name="Moura L.M.S."/>
            <person name="Sanchez F.B."/>
            <person name="Patane J.S.L."/>
            <person name="da Silva A.M."/>
            <person name="Setubal J.C."/>
        </authorList>
    </citation>
    <scope>NUCLEOTIDE SEQUENCE [LARGE SCALE GENOMIC DNA]</scope>
    <source>
        <strain evidence="7">ZC4RG45</strain>
    </source>
</reference>
<dbReference type="InterPro" id="IPR003593">
    <property type="entry name" value="AAA+_ATPase"/>
</dbReference>
<sequence>MHDGSGRIVVQHLSKNFGAVQAVSNLSFTVEPGSVTGFIGPNGAGKTTTLRMILGLVRPSQGMATINGLPHDKLGNPATVVGSVLENEGFHPKRTARNHLRVYAAAIGVPDTRVAEVLGLVGLSEAGNRKVGGFSLGMRQRLALAAALLGNPQVLILDEPANGLDPEGIAWLRQFLRNFAREGRTVLVSSHLLAELEQTIDQVVIVSRGQTMYYGPLDQLRKQQQTRILVHASDNDKLTTALKEQGITRVETIEGGRLAVYDSTVQQVGDVAAKAGVALYGVEEERADLEKLFFQLTSGQYAAPAQTQYGQLPPQFAPGGQQGSWTPSGGVPQQNPYAPQQGQWQQPQQGGWQQPQQTWGGQPQQTWGGQPQQGWQGGQPQQGWQGGPQPGQQPGHGQQGGTNWGGQG</sequence>
<dbReference type="GO" id="GO:0005524">
    <property type="term" value="F:ATP binding"/>
    <property type="evidence" value="ECO:0007669"/>
    <property type="project" value="UniProtKB-KW"/>
</dbReference>
<dbReference type="PROSITE" id="PS50893">
    <property type="entry name" value="ABC_TRANSPORTER_2"/>
    <property type="match status" value="1"/>
</dbReference>
<feature type="region of interest" description="Disordered" evidence="5">
    <location>
        <begin position="310"/>
        <end position="408"/>
    </location>
</feature>
<comment type="similarity">
    <text evidence="1">Belongs to the ABC transporter superfamily.</text>
</comment>
<evidence type="ECO:0000256" key="3">
    <source>
        <dbReference type="ARBA" id="ARBA00022741"/>
    </source>
</evidence>
<dbReference type="Gene3D" id="3.40.50.300">
    <property type="entry name" value="P-loop containing nucleotide triphosphate hydrolases"/>
    <property type="match status" value="1"/>
</dbReference>
<accession>A0A2W4JKQ8</accession>
<dbReference type="EMBL" id="QGUI01000598">
    <property type="protein sequence ID" value="PZM94347.1"/>
    <property type="molecule type" value="Genomic_DNA"/>
</dbReference>
<feature type="compositionally biased region" description="Polar residues" evidence="5">
    <location>
        <begin position="323"/>
        <end position="338"/>
    </location>
</feature>
<dbReference type="PANTHER" id="PTHR43335:SF4">
    <property type="entry name" value="ABC TRANSPORTER, ATP-BINDING PROTEIN"/>
    <property type="match status" value="1"/>
</dbReference>
<evidence type="ECO:0000259" key="6">
    <source>
        <dbReference type="PROSITE" id="PS50893"/>
    </source>
</evidence>
<dbReference type="GO" id="GO:0016887">
    <property type="term" value="F:ATP hydrolysis activity"/>
    <property type="evidence" value="ECO:0007669"/>
    <property type="project" value="InterPro"/>
</dbReference>
<dbReference type="Proteomes" id="UP000249324">
    <property type="component" value="Unassembled WGS sequence"/>
</dbReference>
<evidence type="ECO:0000256" key="1">
    <source>
        <dbReference type="ARBA" id="ARBA00005417"/>
    </source>
</evidence>
<dbReference type="SMART" id="SM00382">
    <property type="entry name" value="AAA"/>
    <property type="match status" value="1"/>
</dbReference>
<feature type="domain" description="ABC transporter" evidence="6">
    <location>
        <begin position="8"/>
        <end position="233"/>
    </location>
</feature>
<feature type="compositionally biased region" description="Low complexity" evidence="5">
    <location>
        <begin position="339"/>
        <end position="383"/>
    </location>
</feature>
<keyword evidence="3" id="KW-0547">Nucleotide-binding</keyword>
<reference evidence="7" key="2">
    <citation type="submission" date="2018-05" db="EMBL/GenBank/DDBJ databases">
        <authorList>
            <person name="Moura L."/>
            <person name="Setubal J.C."/>
        </authorList>
    </citation>
    <scope>NUCLEOTIDE SEQUENCE</scope>
    <source>
        <strain evidence="7">ZC4RG45</strain>
    </source>
</reference>
<comment type="caution">
    <text evidence="8">The sequence shown here is derived from an EMBL/GenBank/DDBJ whole genome shotgun (WGS) entry which is preliminary data.</text>
</comment>
<evidence type="ECO:0000256" key="5">
    <source>
        <dbReference type="SAM" id="MobiDB-lite"/>
    </source>
</evidence>
<dbReference type="SUPFAM" id="SSF52540">
    <property type="entry name" value="P-loop containing nucleoside triphosphate hydrolases"/>
    <property type="match status" value="1"/>
</dbReference>
<dbReference type="Pfam" id="PF00005">
    <property type="entry name" value="ABC_tran"/>
    <property type="match status" value="1"/>
</dbReference>
<dbReference type="InterPro" id="IPR003439">
    <property type="entry name" value="ABC_transporter-like_ATP-bd"/>
</dbReference>
<dbReference type="PANTHER" id="PTHR43335">
    <property type="entry name" value="ABC TRANSPORTER, ATP-BINDING PROTEIN"/>
    <property type="match status" value="1"/>
</dbReference>
<organism evidence="8">
    <name type="scientific">Thermocrispum agreste</name>
    <dbReference type="NCBI Taxonomy" id="37925"/>
    <lineage>
        <taxon>Bacteria</taxon>
        <taxon>Bacillati</taxon>
        <taxon>Actinomycetota</taxon>
        <taxon>Actinomycetes</taxon>
        <taxon>Pseudonocardiales</taxon>
        <taxon>Pseudonocardiaceae</taxon>
        <taxon>Thermocrispum</taxon>
    </lineage>
</organism>
<evidence type="ECO:0000256" key="4">
    <source>
        <dbReference type="ARBA" id="ARBA00022840"/>
    </source>
</evidence>
<dbReference type="STRING" id="1111738.GCA_000427905_00217"/>
<evidence type="ECO:0000313" key="9">
    <source>
        <dbReference type="Proteomes" id="UP000249324"/>
    </source>
</evidence>
<feature type="compositionally biased region" description="Gly residues" evidence="5">
    <location>
        <begin position="397"/>
        <end position="408"/>
    </location>
</feature>
<dbReference type="InterPro" id="IPR017871">
    <property type="entry name" value="ABC_transporter-like_CS"/>
</dbReference>
<evidence type="ECO:0000313" key="7">
    <source>
        <dbReference type="EMBL" id="MFO7192306.1"/>
    </source>
</evidence>
<proteinExistence type="inferred from homology"/>
<gene>
    <name evidence="7" type="ORF">DIU77_008695</name>
    <name evidence="8" type="ORF">DIU77_14410</name>
</gene>
<keyword evidence="4 8" id="KW-0067">ATP-binding</keyword>
<name>A0A2W4JKQ8_9PSEU</name>
<dbReference type="AlphaFoldDB" id="A0A2W4JKQ8"/>
<evidence type="ECO:0000313" key="8">
    <source>
        <dbReference type="EMBL" id="PZM94347.1"/>
    </source>
</evidence>
<reference evidence="8" key="1">
    <citation type="submission" date="2018-05" db="EMBL/GenBank/DDBJ databases">
        <authorList>
            <person name="Lanie J.A."/>
            <person name="Ng W.-L."/>
            <person name="Kazmierczak K.M."/>
            <person name="Andrzejewski T.M."/>
            <person name="Davidsen T.M."/>
            <person name="Wayne K.J."/>
            <person name="Tettelin H."/>
            <person name="Glass J.I."/>
            <person name="Rusch D."/>
            <person name="Podicherti R."/>
            <person name="Tsui H.-C.T."/>
            <person name="Winkler M.E."/>
        </authorList>
    </citation>
    <scope>NUCLEOTIDE SEQUENCE</scope>
    <source>
        <strain evidence="8">ZC4RG45</strain>
    </source>
</reference>
<protein>
    <submittedName>
        <fullName evidence="8">ABC transporter ATP-binding protein</fullName>
    </submittedName>
    <submittedName>
        <fullName evidence="7">ATP-binding cassette domain-containing protein</fullName>
    </submittedName>
</protein>